<keyword evidence="2" id="KW-1185">Reference proteome</keyword>
<name>A0A7J9B0L0_9ROSI</name>
<sequence length="22" mass="2783">MSQQLWCHHRAISKNPRRCFRQ</sequence>
<dbReference type="Proteomes" id="UP000593574">
    <property type="component" value="Unassembled WGS sequence"/>
</dbReference>
<organism evidence="1 2">
    <name type="scientific">Gossypium laxum</name>
    <dbReference type="NCBI Taxonomy" id="34288"/>
    <lineage>
        <taxon>Eukaryota</taxon>
        <taxon>Viridiplantae</taxon>
        <taxon>Streptophyta</taxon>
        <taxon>Embryophyta</taxon>
        <taxon>Tracheophyta</taxon>
        <taxon>Spermatophyta</taxon>
        <taxon>Magnoliopsida</taxon>
        <taxon>eudicotyledons</taxon>
        <taxon>Gunneridae</taxon>
        <taxon>Pentapetalae</taxon>
        <taxon>rosids</taxon>
        <taxon>malvids</taxon>
        <taxon>Malvales</taxon>
        <taxon>Malvaceae</taxon>
        <taxon>Malvoideae</taxon>
        <taxon>Gossypium</taxon>
    </lineage>
</organism>
<proteinExistence type="predicted"/>
<gene>
    <name evidence="1" type="ORF">Golax_025658</name>
</gene>
<dbReference type="EMBL" id="JABEZV010440551">
    <property type="protein sequence ID" value="MBA0729858.1"/>
    <property type="molecule type" value="Genomic_DNA"/>
</dbReference>
<protein>
    <submittedName>
        <fullName evidence="1">Uncharacterized protein</fullName>
    </submittedName>
</protein>
<accession>A0A7J9B0L0</accession>
<dbReference type="AlphaFoldDB" id="A0A7J9B0L0"/>
<comment type="caution">
    <text evidence="1">The sequence shown here is derived from an EMBL/GenBank/DDBJ whole genome shotgun (WGS) entry which is preliminary data.</text>
</comment>
<evidence type="ECO:0000313" key="2">
    <source>
        <dbReference type="Proteomes" id="UP000593574"/>
    </source>
</evidence>
<evidence type="ECO:0000313" key="1">
    <source>
        <dbReference type="EMBL" id="MBA0729858.1"/>
    </source>
</evidence>
<reference evidence="1 2" key="1">
    <citation type="journal article" date="2019" name="Genome Biol. Evol.">
        <title>Insights into the evolution of the New World diploid cottons (Gossypium, subgenus Houzingenia) based on genome sequencing.</title>
        <authorList>
            <person name="Grover C.E."/>
            <person name="Arick M.A. 2nd"/>
            <person name="Thrash A."/>
            <person name="Conover J.L."/>
            <person name="Sanders W.S."/>
            <person name="Peterson D.G."/>
            <person name="Frelichowski J.E."/>
            <person name="Scheffler J.A."/>
            <person name="Scheffler B.E."/>
            <person name="Wendel J.F."/>
        </authorList>
    </citation>
    <scope>NUCLEOTIDE SEQUENCE [LARGE SCALE GENOMIC DNA]</scope>
    <source>
        <strain evidence="1">4</strain>
        <tissue evidence="1">Leaf</tissue>
    </source>
</reference>